<dbReference type="InterPro" id="IPR000719">
    <property type="entry name" value="Prot_kinase_dom"/>
</dbReference>
<evidence type="ECO:0000313" key="4">
    <source>
        <dbReference type="Proteomes" id="UP001174229"/>
    </source>
</evidence>
<comment type="caution">
    <text evidence="3">The sequence shown here is derived from an EMBL/GenBank/DDBJ whole genome shotgun (WGS) entry which is preliminary data.</text>
</comment>
<dbReference type="RefSeq" id="WP_001244373.1">
    <property type="nucleotide sequence ID" value="NZ_CP099450.1"/>
</dbReference>
<dbReference type="InterPro" id="IPR011009">
    <property type="entry name" value="Kinase-like_dom_sf"/>
</dbReference>
<comment type="similarity">
    <text evidence="1">Belongs to the pseudomonas-type ThrB family.</text>
</comment>
<dbReference type="AlphaFoldDB" id="A0AAP4CK50"/>
<evidence type="ECO:0000313" key="3">
    <source>
        <dbReference type="EMBL" id="MDK7392126.1"/>
    </source>
</evidence>
<dbReference type="Gene3D" id="3.90.1200.10">
    <property type="match status" value="1"/>
</dbReference>
<dbReference type="GO" id="GO:0005524">
    <property type="term" value="F:ATP binding"/>
    <property type="evidence" value="ECO:0007669"/>
    <property type="project" value="InterPro"/>
</dbReference>
<dbReference type="GO" id="GO:0004672">
    <property type="term" value="F:protein kinase activity"/>
    <property type="evidence" value="ECO:0007669"/>
    <property type="project" value="InterPro"/>
</dbReference>
<dbReference type="GO" id="GO:0019202">
    <property type="term" value="F:amino acid kinase activity"/>
    <property type="evidence" value="ECO:0007669"/>
    <property type="project" value="TreeGrafter"/>
</dbReference>
<sequence>MRNILEIVKFWFYDYDVTATEIKANVIKIHCNNKSYILKEKGSIKQLLVEINVLEQLEEKGVKAQKLVKTSNSEKYVVYKERYYCLYEYVVGSVLEIKDPENLKNLGSLIGEEIAKLHQALNSVNSNNELVKRELYKLVYEWALPNLEKNEHVDQDVVRTMNQIHSDFKKTITSLRKQIIHRDMHLSNVIFKDNEFQGFIDFELLERNVRVFDLCYCCTSILSELHSDEELRGKWQHIISKIFEGYNKQSILTREELQAIWYVMLSIQVIFITYFVQLPDLLKLNEEMFFWIFANKETIEELIERSVQI</sequence>
<feature type="domain" description="Protein kinase" evidence="2">
    <location>
        <begin position="1"/>
        <end position="309"/>
    </location>
</feature>
<accession>A0AAP4CK50</accession>
<organism evidence="3 4">
    <name type="scientific">Bacillus pacificus</name>
    <dbReference type="NCBI Taxonomy" id="2026187"/>
    <lineage>
        <taxon>Bacteria</taxon>
        <taxon>Bacillati</taxon>
        <taxon>Bacillota</taxon>
        <taxon>Bacilli</taxon>
        <taxon>Bacillales</taxon>
        <taxon>Bacillaceae</taxon>
        <taxon>Bacillus</taxon>
        <taxon>Bacillus cereus group</taxon>
    </lineage>
</organism>
<dbReference type="PANTHER" id="PTHR21064">
    <property type="entry name" value="AMINOGLYCOSIDE PHOSPHOTRANSFERASE DOMAIN-CONTAINING PROTEIN-RELATED"/>
    <property type="match status" value="1"/>
</dbReference>
<dbReference type="InterPro" id="IPR002575">
    <property type="entry name" value="Aminoglycoside_PTrfase"/>
</dbReference>
<dbReference type="PROSITE" id="PS50011">
    <property type="entry name" value="PROTEIN_KINASE_DOM"/>
    <property type="match status" value="1"/>
</dbReference>
<gene>
    <name evidence="3" type="ORF">OWO78_11805</name>
</gene>
<evidence type="ECO:0000259" key="2">
    <source>
        <dbReference type="PROSITE" id="PS50011"/>
    </source>
</evidence>
<name>A0AAP4CK50_9BACI</name>
<dbReference type="Gene3D" id="3.30.200.20">
    <property type="entry name" value="Phosphorylase Kinase, domain 1"/>
    <property type="match status" value="1"/>
</dbReference>
<reference evidence="3" key="1">
    <citation type="submission" date="2022-11" db="EMBL/GenBank/DDBJ databases">
        <title>WGS-based characterization of Bacillus cereus isolated from food &amp; feed additives.</title>
        <authorList>
            <person name="Bogaerts B."/>
            <person name="Fraiture M.-A."/>
            <person name="Roosens N.H.C."/>
            <person name="De Keersmaecker S.C.J."/>
            <person name="Vanneste K."/>
        </authorList>
    </citation>
    <scope>NUCLEOTIDE SEQUENCE</scope>
    <source>
        <strain evidence="3">74.2</strain>
    </source>
</reference>
<evidence type="ECO:0000256" key="1">
    <source>
        <dbReference type="ARBA" id="ARBA00038240"/>
    </source>
</evidence>
<dbReference type="Pfam" id="PF01636">
    <property type="entry name" value="APH"/>
    <property type="match status" value="1"/>
</dbReference>
<dbReference type="Proteomes" id="UP001174229">
    <property type="component" value="Unassembled WGS sequence"/>
</dbReference>
<dbReference type="EMBL" id="JAPNPE010000004">
    <property type="protein sequence ID" value="MDK7392126.1"/>
    <property type="molecule type" value="Genomic_DNA"/>
</dbReference>
<dbReference type="InterPro" id="IPR050249">
    <property type="entry name" value="Pseudomonas-type_ThrB"/>
</dbReference>
<dbReference type="SUPFAM" id="SSF56112">
    <property type="entry name" value="Protein kinase-like (PK-like)"/>
    <property type="match status" value="1"/>
</dbReference>
<dbReference type="PANTHER" id="PTHR21064:SF6">
    <property type="entry name" value="AMINOGLYCOSIDE PHOSPHOTRANSFERASE DOMAIN-CONTAINING PROTEIN"/>
    <property type="match status" value="1"/>
</dbReference>
<protein>
    <submittedName>
        <fullName evidence="3">Phosphotransferase</fullName>
    </submittedName>
</protein>
<proteinExistence type="inferred from homology"/>